<protein>
    <submittedName>
        <fullName evidence="1">Uncharacterized protein</fullName>
    </submittedName>
</protein>
<dbReference type="EnsemblMetazoa" id="tetur27g00020.1">
    <property type="protein sequence ID" value="tetur27g00020.1"/>
    <property type="gene ID" value="tetur27g00020"/>
</dbReference>
<evidence type="ECO:0000313" key="2">
    <source>
        <dbReference type="Proteomes" id="UP000015104"/>
    </source>
</evidence>
<dbReference type="Proteomes" id="UP000015104">
    <property type="component" value="Unassembled WGS sequence"/>
</dbReference>
<evidence type="ECO:0000313" key="1">
    <source>
        <dbReference type="EnsemblMetazoa" id="tetur27g00020.1"/>
    </source>
</evidence>
<reference evidence="2" key="1">
    <citation type="submission" date="2011-08" db="EMBL/GenBank/DDBJ databases">
        <authorList>
            <person name="Rombauts S."/>
        </authorList>
    </citation>
    <scope>NUCLEOTIDE SEQUENCE</scope>
    <source>
        <strain evidence="2">London</strain>
    </source>
</reference>
<proteinExistence type="predicted"/>
<accession>T1KYA9</accession>
<dbReference type="AlphaFoldDB" id="T1KYA9"/>
<reference evidence="1" key="2">
    <citation type="submission" date="2015-06" db="UniProtKB">
        <authorList>
            <consortium name="EnsemblMetazoa"/>
        </authorList>
    </citation>
    <scope>IDENTIFICATION</scope>
</reference>
<sequence>MVKSIIRAHHILHTPLILTKCHKIFNRRNYYLQSRCIHHLVATLFHLYLLTL</sequence>
<organism evidence="1 2">
    <name type="scientific">Tetranychus urticae</name>
    <name type="common">Two-spotted spider mite</name>
    <dbReference type="NCBI Taxonomy" id="32264"/>
    <lineage>
        <taxon>Eukaryota</taxon>
        <taxon>Metazoa</taxon>
        <taxon>Ecdysozoa</taxon>
        <taxon>Arthropoda</taxon>
        <taxon>Chelicerata</taxon>
        <taxon>Arachnida</taxon>
        <taxon>Acari</taxon>
        <taxon>Acariformes</taxon>
        <taxon>Trombidiformes</taxon>
        <taxon>Prostigmata</taxon>
        <taxon>Eleutherengona</taxon>
        <taxon>Raphignathae</taxon>
        <taxon>Tetranychoidea</taxon>
        <taxon>Tetranychidae</taxon>
        <taxon>Tetranychus</taxon>
    </lineage>
</organism>
<name>T1KYA9_TETUR</name>
<dbReference type="HOGENOM" id="CLU_3089849_0_0_1"/>
<dbReference type="EMBL" id="CAEY01000711">
    <property type="status" value="NOT_ANNOTATED_CDS"/>
    <property type="molecule type" value="Genomic_DNA"/>
</dbReference>
<keyword evidence="2" id="KW-1185">Reference proteome</keyword>